<dbReference type="RefSeq" id="WP_317835938.1">
    <property type="nucleotide sequence ID" value="NZ_CP136920.1"/>
</dbReference>
<sequence>MRFAEIHKKRSQGFTLVEIMAATGIMLVIILLVLTLTTNVLSSWTRSSGQLSTNFEARVALDLLTSDLESVVIRNRPINWVQLDYQRVEDIDDSPVLYFFAPALERPRKKENGDDILGDVCAISYRLDFDNPFIAGQQNAGNQPVPTYGLYRSVVDAENTFNHALSIANIKAPGSNTIRSNATLKAYWDGDAINSDGVGIAQEVIAENGREANIRDWVLSSGNFLSQNVADFQVVFWFRDQNGILRSVDPPERLIYADQLYLSDDGSNFREQPGARLEYVDVSLTILSREGASALNLDPSVNYDDAVQQYGEVFTRRINLMSSGF</sequence>
<evidence type="ECO:0000256" key="1">
    <source>
        <dbReference type="SAM" id="Phobius"/>
    </source>
</evidence>
<evidence type="ECO:0000313" key="2">
    <source>
        <dbReference type="EMBL" id="WOO43388.1"/>
    </source>
</evidence>
<dbReference type="Proteomes" id="UP001304300">
    <property type="component" value="Chromosome"/>
</dbReference>
<keyword evidence="1" id="KW-0472">Membrane</keyword>
<dbReference type="InterPro" id="IPR012902">
    <property type="entry name" value="N_methyl_site"/>
</dbReference>
<name>A0AAQ3QT74_9BACT</name>
<dbReference type="PROSITE" id="PS00409">
    <property type="entry name" value="PROKAR_NTER_METHYL"/>
    <property type="match status" value="1"/>
</dbReference>
<feature type="transmembrane region" description="Helical" evidence="1">
    <location>
        <begin position="12"/>
        <end position="36"/>
    </location>
</feature>
<dbReference type="EMBL" id="CP136920">
    <property type="protein sequence ID" value="WOO43388.1"/>
    <property type="molecule type" value="Genomic_DNA"/>
</dbReference>
<accession>A0AAQ3QT74</accession>
<keyword evidence="1" id="KW-1133">Transmembrane helix</keyword>
<keyword evidence="1" id="KW-0812">Transmembrane</keyword>
<keyword evidence="3" id="KW-1185">Reference proteome</keyword>
<dbReference type="Pfam" id="PF07963">
    <property type="entry name" value="N_methyl"/>
    <property type="match status" value="1"/>
</dbReference>
<reference evidence="2 3" key="1">
    <citation type="submission" date="2023-10" db="EMBL/GenBank/DDBJ databases">
        <title>Rubellicoccus peritrichatus gen. nov., sp. nov., isolated from an algae of coral reef tank.</title>
        <authorList>
            <person name="Luo J."/>
        </authorList>
    </citation>
    <scope>NUCLEOTIDE SEQUENCE [LARGE SCALE GENOMIC DNA]</scope>
    <source>
        <strain evidence="2 3">CR14</strain>
    </source>
</reference>
<organism evidence="2 3">
    <name type="scientific">Rubellicoccus peritrichatus</name>
    <dbReference type="NCBI Taxonomy" id="3080537"/>
    <lineage>
        <taxon>Bacteria</taxon>
        <taxon>Pseudomonadati</taxon>
        <taxon>Verrucomicrobiota</taxon>
        <taxon>Opitutia</taxon>
        <taxon>Puniceicoccales</taxon>
        <taxon>Cerasicoccaceae</taxon>
        <taxon>Rubellicoccus</taxon>
    </lineage>
</organism>
<proteinExistence type="predicted"/>
<gene>
    <name evidence="2" type="ORF">RZN69_09835</name>
</gene>
<protein>
    <submittedName>
        <fullName evidence="2">Prepilin-type N-terminal cleavage/methylation domain-containing protein</fullName>
    </submittedName>
</protein>
<dbReference type="AlphaFoldDB" id="A0AAQ3QT74"/>
<evidence type="ECO:0000313" key="3">
    <source>
        <dbReference type="Proteomes" id="UP001304300"/>
    </source>
</evidence>
<dbReference type="KEGG" id="puo:RZN69_09835"/>